<proteinExistence type="inferred from homology"/>
<dbReference type="PROSITE" id="PS50893">
    <property type="entry name" value="ABC_TRANSPORTER_2"/>
    <property type="match status" value="1"/>
</dbReference>
<dbReference type="InterPro" id="IPR003439">
    <property type="entry name" value="ABC_transporter-like_ATP-bd"/>
</dbReference>
<feature type="transmembrane region" description="Helical" evidence="10">
    <location>
        <begin position="548"/>
        <end position="571"/>
    </location>
</feature>
<keyword evidence="14" id="KW-1185">Reference proteome</keyword>
<name>A0A161WK55_DAUCS</name>
<evidence type="ECO:0000256" key="4">
    <source>
        <dbReference type="ARBA" id="ARBA00022692"/>
    </source>
</evidence>
<reference evidence="13" key="2">
    <citation type="submission" date="2022-03" db="EMBL/GenBank/DDBJ databases">
        <title>Draft title - Genomic analysis of global carrot germplasm unveils the trajectory of domestication and the origin of high carotenoid orange carrot.</title>
        <authorList>
            <person name="Iorizzo M."/>
            <person name="Ellison S."/>
            <person name="Senalik D."/>
            <person name="Macko-Podgorni A."/>
            <person name="Grzebelus D."/>
            <person name="Bostan H."/>
            <person name="Rolling W."/>
            <person name="Curaba J."/>
            <person name="Simon P."/>
        </authorList>
    </citation>
    <scope>NUCLEOTIDE SEQUENCE</scope>
    <source>
        <tissue evidence="13">Leaf</tissue>
    </source>
</reference>
<evidence type="ECO:0000256" key="7">
    <source>
        <dbReference type="ARBA" id="ARBA00022989"/>
    </source>
</evidence>
<comment type="subcellular location">
    <subcellularLocation>
        <location evidence="1">Membrane</location>
        <topology evidence="1">Multi-pass membrane protein</topology>
    </subcellularLocation>
</comment>
<feature type="transmembrane region" description="Helical" evidence="10">
    <location>
        <begin position="470"/>
        <end position="490"/>
    </location>
</feature>
<dbReference type="STRING" id="79200.A0A161WK55"/>
<dbReference type="GO" id="GO:0016887">
    <property type="term" value="F:ATP hydrolysis activity"/>
    <property type="evidence" value="ECO:0007669"/>
    <property type="project" value="InterPro"/>
</dbReference>
<evidence type="ECO:0000259" key="11">
    <source>
        <dbReference type="PROSITE" id="PS50893"/>
    </source>
</evidence>
<keyword evidence="8 10" id="KW-0472">Membrane</keyword>
<dbReference type="AlphaFoldDB" id="A0A161WK55"/>
<dbReference type="OMA" id="NMQIVEF"/>
<dbReference type="Gene3D" id="3.40.50.300">
    <property type="entry name" value="P-loop containing nucleotide triphosphate hydrolases"/>
    <property type="match status" value="1"/>
</dbReference>
<sequence>MEVSRQDEIQDLSLSPPSPGSMQIAARNGFGHNIDYMSQAYLRNRSCSQIDIELDDSSNAIKDRPLPIYLKFHDVEYKVKISKAASANPLKAVVTKVASQINHDNYKQILKGITGSVGPGQILALMGPSGSGKTTMLKVIGGRLQKNIKGTITYNDIPYSPALKRRIGFVTQDDILLSQLTVEETLVFAAYLRLPGSMTRRQKYERVETIIKELGLERCRSTRIGGGFIKGISGGERKRTSIGYEILVDPSLLLLDEPTSGLDSTSANKLLLILQDVAKAGRTIITTIHQPSSRMFYMFNRVLLLSEGYPVYYGNAKDSMDYFSSLHFTPEIAMNPAEFLLNLATGQINDITVPDDLRSIQDTPEYEKVVLKHLRQKYKTELEPKEKEANHMTTKTLEHLQVAIQLKKDWTMTWWEQFLILSERTYKARYRDYFDVLRLAQALGVAVLLGLLWWKSSTHTEAQLRDQIGLMFYICIFWTSSSLFGAVYVFPFEKVFLVKERKADMYRLSVYYACSTMCDMIAHVLYPTLFMTILYFMAGFNQTAECYFMTLAAVLLVAITSQGAGELFGAIVMSIRRAGMIASLLLMLFLLTGGYYVQHIPRFMRWLKYVSFMYHGFRLLLKVQYSGDQLYECDSIGGCRTLQSSPSFDTVNLKGGLQEVWILLAMSLVYRFLAYVCLRRKINNCEL</sequence>
<dbReference type="Gramene" id="KZM93824">
    <property type="protein sequence ID" value="KZM93824"/>
    <property type="gene ID" value="DCAR_017069"/>
</dbReference>
<feature type="transmembrane region" description="Helical" evidence="10">
    <location>
        <begin position="578"/>
        <end position="597"/>
    </location>
</feature>
<dbReference type="InterPro" id="IPR027417">
    <property type="entry name" value="P-loop_NTPase"/>
</dbReference>
<dbReference type="PANTHER" id="PTHR48041">
    <property type="entry name" value="ABC TRANSPORTER G FAMILY MEMBER 28"/>
    <property type="match status" value="1"/>
</dbReference>
<comment type="similarity">
    <text evidence="2">Belongs to the ABC transporter superfamily. ABCG family. Eye pigment precursor importer (TC 3.A.1.204) subfamily.</text>
</comment>
<dbReference type="PANTHER" id="PTHR48041:SF135">
    <property type="entry name" value="ABC TRANSPORTER G FAMILY MEMBER 26"/>
    <property type="match status" value="1"/>
</dbReference>
<dbReference type="GO" id="GO:0140359">
    <property type="term" value="F:ABC-type transporter activity"/>
    <property type="evidence" value="ECO:0007669"/>
    <property type="project" value="InterPro"/>
</dbReference>
<dbReference type="EMBL" id="CP093347">
    <property type="protein sequence ID" value="WOH00165.1"/>
    <property type="molecule type" value="Genomic_DNA"/>
</dbReference>
<reference evidence="12" key="1">
    <citation type="journal article" date="2016" name="Nat. Genet.">
        <title>A high-quality carrot genome assembly provides new insights into carotenoid accumulation and asterid genome evolution.</title>
        <authorList>
            <person name="Iorizzo M."/>
            <person name="Ellison S."/>
            <person name="Senalik D."/>
            <person name="Zeng P."/>
            <person name="Satapoomin P."/>
            <person name="Huang J."/>
            <person name="Bowman M."/>
            <person name="Iovene M."/>
            <person name="Sanseverino W."/>
            <person name="Cavagnaro P."/>
            <person name="Yildiz M."/>
            <person name="Macko-Podgorni A."/>
            <person name="Moranska E."/>
            <person name="Grzebelus E."/>
            <person name="Grzebelus D."/>
            <person name="Ashrafi H."/>
            <person name="Zheng Z."/>
            <person name="Cheng S."/>
            <person name="Spooner D."/>
            <person name="Van Deynze A."/>
            <person name="Simon P."/>
        </authorList>
    </citation>
    <scope>NUCLEOTIDE SEQUENCE [LARGE SCALE GENOMIC DNA]</scope>
    <source>
        <tissue evidence="12">Leaf</tissue>
    </source>
</reference>
<evidence type="ECO:0000256" key="10">
    <source>
        <dbReference type="SAM" id="Phobius"/>
    </source>
</evidence>
<keyword evidence="3" id="KW-0813">Transport</keyword>
<evidence type="ECO:0000313" key="14">
    <source>
        <dbReference type="Proteomes" id="UP000077755"/>
    </source>
</evidence>
<feature type="transmembrane region" description="Helical" evidence="10">
    <location>
        <begin position="436"/>
        <end position="454"/>
    </location>
</feature>
<dbReference type="OrthoDB" id="66620at2759"/>
<dbReference type="InterPro" id="IPR003593">
    <property type="entry name" value="AAA+_ATPase"/>
</dbReference>
<dbReference type="InterPro" id="IPR050352">
    <property type="entry name" value="ABCG_transporters"/>
</dbReference>
<dbReference type="Pfam" id="PF00005">
    <property type="entry name" value="ABC_tran"/>
    <property type="match status" value="1"/>
</dbReference>
<dbReference type="KEGG" id="dcr:108222730"/>
<evidence type="ECO:0000256" key="1">
    <source>
        <dbReference type="ARBA" id="ARBA00004141"/>
    </source>
</evidence>
<evidence type="ECO:0000256" key="8">
    <source>
        <dbReference type="ARBA" id="ARBA00023136"/>
    </source>
</evidence>
<dbReference type="GO" id="GO:0005524">
    <property type="term" value="F:ATP binding"/>
    <property type="evidence" value="ECO:0007669"/>
    <property type="project" value="UniProtKB-KW"/>
</dbReference>
<protein>
    <recommendedName>
        <fullName evidence="11">ABC transporter domain-containing protein</fullName>
    </recommendedName>
</protein>
<feature type="transmembrane region" description="Helical" evidence="10">
    <location>
        <begin position="510"/>
        <end position="536"/>
    </location>
</feature>
<evidence type="ECO:0000256" key="5">
    <source>
        <dbReference type="ARBA" id="ARBA00022741"/>
    </source>
</evidence>
<dbReference type="EMBL" id="LNRQ01000005">
    <property type="protein sequence ID" value="KZM93824.1"/>
    <property type="molecule type" value="Genomic_DNA"/>
</dbReference>
<keyword evidence="7 10" id="KW-1133">Transmembrane helix</keyword>
<dbReference type="Proteomes" id="UP000077755">
    <property type="component" value="Chromosome 5"/>
</dbReference>
<dbReference type="FunFam" id="3.40.50.300:FF:000337">
    <property type="entry name" value="ABC transporter G family member 22"/>
    <property type="match status" value="1"/>
</dbReference>
<organism evidence="12">
    <name type="scientific">Daucus carota subsp. sativus</name>
    <name type="common">Carrot</name>
    <dbReference type="NCBI Taxonomy" id="79200"/>
    <lineage>
        <taxon>Eukaryota</taxon>
        <taxon>Viridiplantae</taxon>
        <taxon>Streptophyta</taxon>
        <taxon>Embryophyta</taxon>
        <taxon>Tracheophyta</taxon>
        <taxon>Spermatophyta</taxon>
        <taxon>Magnoliopsida</taxon>
        <taxon>eudicotyledons</taxon>
        <taxon>Gunneridae</taxon>
        <taxon>Pentapetalae</taxon>
        <taxon>asterids</taxon>
        <taxon>campanulids</taxon>
        <taxon>Apiales</taxon>
        <taxon>Apiaceae</taxon>
        <taxon>Apioideae</taxon>
        <taxon>Scandiceae</taxon>
        <taxon>Daucinae</taxon>
        <taxon>Daucus</taxon>
        <taxon>Daucus sect. Daucus</taxon>
    </lineage>
</organism>
<gene>
    <name evidence="12" type="ORF">DCAR_017069</name>
    <name evidence="13" type="ORF">DCAR_0519523</name>
</gene>
<dbReference type="GO" id="GO:0016020">
    <property type="term" value="C:membrane"/>
    <property type="evidence" value="ECO:0007669"/>
    <property type="project" value="UniProtKB-SubCell"/>
</dbReference>
<evidence type="ECO:0000313" key="12">
    <source>
        <dbReference type="EMBL" id="KZM93824.1"/>
    </source>
</evidence>
<dbReference type="InterPro" id="IPR013525">
    <property type="entry name" value="ABC2_TM"/>
</dbReference>
<evidence type="ECO:0000256" key="9">
    <source>
        <dbReference type="SAM" id="MobiDB-lite"/>
    </source>
</evidence>
<dbReference type="SMART" id="SM00382">
    <property type="entry name" value="AAA"/>
    <property type="match status" value="1"/>
</dbReference>
<dbReference type="SUPFAM" id="SSF52540">
    <property type="entry name" value="P-loop containing nucleoside triphosphate hydrolases"/>
    <property type="match status" value="1"/>
</dbReference>
<evidence type="ECO:0000313" key="13">
    <source>
        <dbReference type="EMBL" id="WOH00165.1"/>
    </source>
</evidence>
<feature type="transmembrane region" description="Helical" evidence="10">
    <location>
        <begin position="660"/>
        <end position="678"/>
    </location>
</feature>
<keyword evidence="4 10" id="KW-0812">Transmembrane</keyword>
<evidence type="ECO:0000256" key="2">
    <source>
        <dbReference type="ARBA" id="ARBA00005814"/>
    </source>
</evidence>
<keyword evidence="5" id="KW-0547">Nucleotide-binding</keyword>
<feature type="domain" description="ABC transporter" evidence="11">
    <location>
        <begin position="70"/>
        <end position="332"/>
    </location>
</feature>
<dbReference type="Pfam" id="PF01061">
    <property type="entry name" value="ABC2_membrane"/>
    <property type="match status" value="1"/>
</dbReference>
<accession>A0A161WK55</accession>
<evidence type="ECO:0000256" key="3">
    <source>
        <dbReference type="ARBA" id="ARBA00022448"/>
    </source>
</evidence>
<evidence type="ECO:0000256" key="6">
    <source>
        <dbReference type="ARBA" id="ARBA00022840"/>
    </source>
</evidence>
<feature type="region of interest" description="Disordered" evidence="9">
    <location>
        <begin position="1"/>
        <end position="20"/>
    </location>
</feature>
<keyword evidence="6" id="KW-0067">ATP-binding</keyword>